<evidence type="ECO:0000256" key="3">
    <source>
        <dbReference type="SAM" id="MobiDB-lite"/>
    </source>
</evidence>
<dbReference type="GO" id="GO:0009055">
    <property type="term" value="F:electron transfer activity"/>
    <property type="evidence" value="ECO:0007669"/>
    <property type="project" value="InterPro"/>
</dbReference>
<dbReference type="Proteomes" id="UP000077755">
    <property type="component" value="Chromosome 3"/>
</dbReference>
<dbReference type="PANTHER" id="PTHR33021">
    <property type="entry name" value="BLUE COPPER PROTEIN"/>
    <property type="match status" value="1"/>
</dbReference>
<dbReference type="InterPro" id="IPR003245">
    <property type="entry name" value="Phytocyanin_dom"/>
</dbReference>
<accession>A0AAF1AWI4</accession>
<dbReference type="InterPro" id="IPR008972">
    <property type="entry name" value="Cupredoxin"/>
</dbReference>
<dbReference type="AlphaFoldDB" id="A0AAF1AWI4"/>
<dbReference type="SUPFAM" id="SSF49503">
    <property type="entry name" value="Cupredoxins"/>
    <property type="match status" value="1"/>
</dbReference>
<sequence>MGFAMRLMVVLVLFSALTSSLIKGEVYKVGDSAGWTSVMDVDYKHWAETKTFHVGDTIIFKYNKEFHNVLQVSYENYKSCNATNPIAIFTTGNDSITIKSPAHFFYICGYPQHCQAGQKVDIRVPRSVAPGPAPGPSLPPTSAPRIPPVPGNGTGSSSLNTKCCFYTIVLALLAIFAY</sequence>
<evidence type="ECO:0000313" key="7">
    <source>
        <dbReference type="Proteomes" id="UP000077755"/>
    </source>
</evidence>
<dbReference type="PANTHER" id="PTHR33021:SF339">
    <property type="entry name" value="OS07G0570600 PROTEIN"/>
    <property type="match status" value="1"/>
</dbReference>
<evidence type="ECO:0000256" key="1">
    <source>
        <dbReference type="ARBA" id="ARBA00022723"/>
    </source>
</evidence>
<dbReference type="InterPro" id="IPR039391">
    <property type="entry name" value="Phytocyanin-like"/>
</dbReference>
<dbReference type="KEGG" id="dcr:108210956"/>
<organism evidence="6 7">
    <name type="scientific">Daucus carota subsp. sativus</name>
    <name type="common">Carrot</name>
    <dbReference type="NCBI Taxonomy" id="79200"/>
    <lineage>
        <taxon>Eukaryota</taxon>
        <taxon>Viridiplantae</taxon>
        <taxon>Streptophyta</taxon>
        <taxon>Embryophyta</taxon>
        <taxon>Tracheophyta</taxon>
        <taxon>Spermatophyta</taxon>
        <taxon>Magnoliopsida</taxon>
        <taxon>eudicotyledons</taxon>
        <taxon>Gunneridae</taxon>
        <taxon>Pentapetalae</taxon>
        <taxon>asterids</taxon>
        <taxon>campanulids</taxon>
        <taxon>Apiales</taxon>
        <taxon>Apiaceae</taxon>
        <taxon>Apioideae</taxon>
        <taxon>Scandiceae</taxon>
        <taxon>Daucinae</taxon>
        <taxon>Daucus</taxon>
        <taxon>Daucus sect. Daucus</taxon>
    </lineage>
</organism>
<reference evidence="6" key="1">
    <citation type="journal article" date="2016" name="Nat. Genet.">
        <title>A high-quality carrot genome assembly provides new insights into carotenoid accumulation and asterid genome evolution.</title>
        <authorList>
            <person name="Iorizzo M."/>
            <person name="Ellison S."/>
            <person name="Senalik D."/>
            <person name="Zeng P."/>
            <person name="Satapoomin P."/>
            <person name="Huang J."/>
            <person name="Bowman M."/>
            <person name="Iovene M."/>
            <person name="Sanseverino W."/>
            <person name="Cavagnaro P."/>
            <person name="Yildiz M."/>
            <person name="Macko-Podgorni A."/>
            <person name="Moranska E."/>
            <person name="Grzebelus E."/>
            <person name="Grzebelus D."/>
            <person name="Ashrafi H."/>
            <person name="Zheng Z."/>
            <person name="Cheng S."/>
            <person name="Spooner D."/>
            <person name="Van Deynze A."/>
            <person name="Simon P."/>
        </authorList>
    </citation>
    <scope>NUCLEOTIDE SEQUENCE</scope>
    <source>
        <tissue evidence="6">Leaf</tissue>
    </source>
</reference>
<protein>
    <recommendedName>
        <fullName evidence="5">Phytocyanin domain-containing protein</fullName>
    </recommendedName>
</protein>
<keyword evidence="2" id="KW-0325">Glycoprotein</keyword>
<keyword evidence="4" id="KW-0732">Signal</keyword>
<feature type="signal peptide" evidence="4">
    <location>
        <begin position="1"/>
        <end position="20"/>
    </location>
</feature>
<dbReference type="Pfam" id="PF02298">
    <property type="entry name" value="Cu_bind_like"/>
    <property type="match status" value="1"/>
</dbReference>
<evidence type="ECO:0000256" key="4">
    <source>
        <dbReference type="SAM" id="SignalP"/>
    </source>
</evidence>
<name>A0AAF1AWI4_DAUCS</name>
<evidence type="ECO:0000313" key="6">
    <source>
        <dbReference type="EMBL" id="WOG94845.1"/>
    </source>
</evidence>
<dbReference type="FunFam" id="2.60.40.420:FF:000003">
    <property type="entry name" value="Blue copper"/>
    <property type="match status" value="1"/>
</dbReference>
<proteinExistence type="predicted"/>
<feature type="compositionally biased region" description="Pro residues" evidence="3">
    <location>
        <begin position="131"/>
        <end position="150"/>
    </location>
</feature>
<evidence type="ECO:0000256" key="2">
    <source>
        <dbReference type="ARBA" id="ARBA00023180"/>
    </source>
</evidence>
<gene>
    <name evidence="6" type="ORF">DCAR_0314142</name>
</gene>
<dbReference type="GO" id="GO:0046872">
    <property type="term" value="F:metal ion binding"/>
    <property type="evidence" value="ECO:0007669"/>
    <property type="project" value="UniProtKB-KW"/>
</dbReference>
<dbReference type="EMBL" id="CP093345">
    <property type="protein sequence ID" value="WOG94845.1"/>
    <property type="molecule type" value="Genomic_DNA"/>
</dbReference>
<feature type="region of interest" description="Disordered" evidence="3">
    <location>
        <begin position="131"/>
        <end position="155"/>
    </location>
</feature>
<evidence type="ECO:0000259" key="5">
    <source>
        <dbReference type="PROSITE" id="PS51485"/>
    </source>
</evidence>
<feature type="chain" id="PRO_5042279321" description="Phytocyanin domain-containing protein" evidence="4">
    <location>
        <begin position="21"/>
        <end position="178"/>
    </location>
</feature>
<feature type="domain" description="Phytocyanin" evidence="5">
    <location>
        <begin position="25"/>
        <end position="126"/>
    </location>
</feature>
<dbReference type="PROSITE" id="PS51485">
    <property type="entry name" value="PHYTOCYANIN"/>
    <property type="match status" value="1"/>
</dbReference>
<keyword evidence="1" id="KW-0479">Metal-binding</keyword>
<dbReference type="Gene3D" id="2.60.40.420">
    <property type="entry name" value="Cupredoxins - blue copper proteins"/>
    <property type="match status" value="1"/>
</dbReference>
<reference evidence="6" key="2">
    <citation type="submission" date="2022-03" db="EMBL/GenBank/DDBJ databases">
        <title>Draft title - Genomic analysis of global carrot germplasm unveils the trajectory of domestication and the origin of high carotenoid orange carrot.</title>
        <authorList>
            <person name="Iorizzo M."/>
            <person name="Ellison S."/>
            <person name="Senalik D."/>
            <person name="Macko-Podgorni A."/>
            <person name="Grzebelus D."/>
            <person name="Bostan H."/>
            <person name="Rolling W."/>
            <person name="Curaba J."/>
            <person name="Simon P."/>
        </authorList>
    </citation>
    <scope>NUCLEOTIDE SEQUENCE</scope>
    <source>
        <tissue evidence="6">Leaf</tissue>
    </source>
</reference>
<keyword evidence="7" id="KW-1185">Reference proteome</keyword>
<dbReference type="GO" id="GO:0005886">
    <property type="term" value="C:plasma membrane"/>
    <property type="evidence" value="ECO:0007669"/>
    <property type="project" value="TreeGrafter"/>
</dbReference>